<evidence type="ECO:0000259" key="3">
    <source>
        <dbReference type="Pfam" id="PF22893"/>
    </source>
</evidence>
<dbReference type="VEuPathDB" id="FungiDB:PV08_10710"/>
<evidence type="ECO:0000313" key="5">
    <source>
        <dbReference type="Proteomes" id="UP000053328"/>
    </source>
</evidence>
<dbReference type="RefSeq" id="XP_016231626.1">
    <property type="nucleotide sequence ID" value="XM_016385024.1"/>
</dbReference>
<dbReference type="HOGENOM" id="CLU_031393_2_0_1"/>
<sequence length="474" mass="53997">MAAFGFSAGDIITSINLIKDVIKALRSTRGASCEYVDLTFELYGLQDALREIQILHPQLEQGSLQASLAAAAQKCQATIDNFIEGLKKYQPCLGNSNGESHSWRGTLRKIQWQICKKDDIVNFRAEIGSHSHSIHMLLLNYQVQTAQLQRKTLEEQNADLKDNTEVLKQLEVAVHETKTEYGNLCRDVQNSMAVITNIERMGQTIMQVSASGYQTLHLLESLRNSIPAPVLLQNPIIFRDALDRVAPIHLDWIDSWEAFLAVLRLRFEDVGAQKIRRGEFILQDPAAGDIDFSRPWKVCFSPGQQIEMFVTSKRREKVGNATCPVCRQEHVGDSSVEIECERCHRTFRRVIDLEHEILHGNSKAERQVSRLDSPSRTQAPIPESSTIRGKCKRVYDSYLDDVEEPLGAFRRVRILCRKPPEPFTYSETLRNPIRLDEREELAIVVFPGPVRIIEIYQDDELRAINRAHITLQLL</sequence>
<feature type="coiled-coil region" evidence="1">
    <location>
        <begin position="143"/>
        <end position="173"/>
    </location>
</feature>
<feature type="region of interest" description="Disordered" evidence="2">
    <location>
        <begin position="364"/>
        <end position="383"/>
    </location>
</feature>
<protein>
    <recommendedName>
        <fullName evidence="3">Ubiquitin-like domain-containing protein</fullName>
    </recommendedName>
</protein>
<dbReference type="AlphaFoldDB" id="A0A0D2AYD6"/>
<accession>A0A0D2AYD6</accession>
<reference evidence="4 5" key="1">
    <citation type="submission" date="2015-01" db="EMBL/GenBank/DDBJ databases">
        <title>The Genome Sequence of Exophiala spinifera CBS89968.</title>
        <authorList>
            <consortium name="The Broad Institute Genomics Platform"/>
            <person name="Cuomo C."/>
            <person name="de Hoog S."/>
            <person name="Gorbushina A."/>
            <person name="Stielow B."/>
            <person name="Teixiera M."/>
            <person name="Abouelleil A."/>
            <person name="Chapman S.B."/>
            <person name="Priest M."/>
            <person name="Young S.K."/>
            <person name="Wortman J."/>
            <person name="Nusbaum C."/>
            <person name="Birren B."/>
        </authorList>
    </citation>
    <scope>NUCLEOTIDE SEQUENCE [LARGE SCALE GENOMIC DNA]</scope>
    <source>
        <strain evidence="4 5">CBS 89968</strain>
    </source>
</reference>
<proteinExistence type="predicted"/>
<dbReference type="InterPro" id="IPR054464">
    <property type="entry name" value="ULD_fung"/>
</dbReference>
<feature type="compositionally biased region" description="Polar residues" evidence="2">
    <location>
        <begin position="370"/>
        <end position="383"/>
    </location>
</feature>
<name>A0A0D2AYD6_9EURO</name>
<gene>
    <name evidence="4" type="ORF">PV08_10710</name>
</gene>
<evidence type="ECO:0000256" key="2">
    <source>
        <dbReference type="SAM" id="MobiDB-lite"/>
    </source>
</evidence>
<keyword evidence="5" id="KW-1185">Reference proteome</keyword>
<dbReference type="PANTHER" id="PTHR38886:SF1">
    <property type="entry name" value="NACHT-NTPASE AND P-LOOP NTPASES N-TERMINAL DOMAIN-CONTAINING PROTEIN"/>
    <property type="match status" value="1"/>
</dbReference>
<organism evidence="4 5">
    <name type="scientific">Exophiala spinifera</name>
    <dbReference type="NCBI Taxonomy" id="91928"/>
    <lineage>
        <taxon>Eukaryota</taxon>
        <taxon>Fungi</taxon>
        <taxon>Dikarya</taxon>
        <taxon>Ascomycota</taxon>
        <taxon>Pezizomycotina</taxon>
        <taxon>Eurotiomycetes</taxon>
        <taxon>Chaetothyriomycetidae</taxon>
        <taxon>Chaetothyriales</taxon>
        <taxon>Herpotrichiellaceae</taxon>
        <taxon>Exophiala</taxon>
    </lineage>
</organism>
<dbReference type="OrthoDB" id="3045089at2759"/>
<feature type="domain" description="Ubiquitin-like" evidence="3">
    <location>
        <begin position="233"/>
        <end position="310"/>
    </location>
</feature>
<dbReference type="Proteomes" id="UP000053328">
    <property type="component" value="Unassembled WGS sequence"/>
</dbReference>
<evidence type="ECO:0000313" key="4">
    <source>
        <dbReference type="EMBL" id="KIW11410.1"/>
    </source>
</evidence>
<keyword evidence="1" id="KW-0175">Coiled coil</keyword>
<dbReference type="PANTHER" id="PTHR38886">
    <property type="entry name" value="SESA DOMAIN-CONTAINING PROTEIN"/>
    <property type="match status" value="1"/>
</dbReference>
<dbReference type="STRING" id="91928.A0A0D2AYD6"/>
<dbReference type="EMBL" id="KN847499">
    <property type="protein sequence ID" value="KIW11410.1"/>
    <property type="molecule type" value="Genomic_DNA"/>
</dbReference>
<evidence type="ECO:0000256" key="1">
    <source>
        <dbReference type="SAM" id="Coils"/>
    </source>
</evidence>
<dbReference type="Pfam" id="PF22893">
    <property type="entry name" value="ULD_2"/>
    <property type="match status" value="1"/>
</dbReference>
<dbReference type="GeneID" id="27337793"/>